<feature type="binding site" evidence="11">
    <location>
        <position position="281"/>
    </location>
    <ligand>
        <name>substrate</name>
    </ligand>
</feature>
<feature type="binding site" evidence="11">
    <location>
        <position position="194"/>
    </location>
    <ligand>
        <name>substrate</name>
    </ligand>
</feature>
<dbReference type="NCBIfam" id="NF003802">
    <property type="entry name" value="PRK05388.1"/>
    <property type="match status" value="1"/>
</dbReference>
<dbReference type="GO" id="GO:0004042">
    <property type="term" value="F:L-glutamate N-acetyltransferase activity"/>
    <property type="evidence" value="ECO:0007669"/>
    <property type="project" value="UniProtKB-UniRule"/>
</dbReference>
<dbReference type="FunFam" id="3.60.70.12:FF:000001">
    <property type="entry name" value="Arginine biosynthesis bifunctional protein ArgJ, chloroplastic"/>
    <property type="match status" value="1"/>
</dbReference>
<keyword evidence="7 11" id="KW-0808">Transferase</keyword>
<reference evidence="12 13" key="1">
    <citation type="submission" date="2020-05" db="EMBL/GenBank/DDBJ databases">
        <title>Complete closed genome sequence of Defluviicoccus vanus.</title>
        <authorList>
            <person name="Bessarab I."/>
            <person name="Arumugam K."/>
            <person name="Maszenan A.M."/>
            <person name="Seviour R.J."/>
            <person name="Williams R.B."/>
        </authorList>
    </citation>
    <scope>NUCLEOTIDE SEQUENCE [LARGE SCALE GENOMIC DNA]</scope>
    <source>
        <strain evidence="12 13">Ben 114</strain>
    </source>
</reference>
<proteinExistence type="inferred from homology"/>
<dbReference type="InterPro" id="IPR016117">
    <property type="entry name" value="ArgJ-like_dom_sf"/>
</dbReference>
<dbReference type="InterPro" id="IPR002813">
    <property type="entry name" value="Arg_biosynth_ArgJ"/>
</dbReference>
<keyword evidence="8 11" id="KW-0068">Autocatalytic cleavage</keyword>
<dbReference type="GO" id="GO:0006526">
    <property type="term" value="P:L-arginine biosynthetic process"/>
    <property type="evidence" value="ECO:0007669"/>
    <property type="project" value="UniProtKB-UniRule"/>
</dbReference>
<dbReference type="Gene3D" id="3.60.70.12">
    <property type="entry name" value="L-amino peptidase D-ALA esterase/amidase"/>
    <property type="match status" value="1"/>
</dbReference>
<dbReference type="Proteomes" id="UP000516369">
    <property type="component" value="Chromosome"/>
</dbReference>
<dbReference type="EC" id="2.3.1.1" evidence="11"/>
<feature type="chain" id="PRO_5029063489" description="Arginine biosynthesis bifunctional protein ArgJ beta chain" evidence="11">
    <location>
        <begin position="194"/>
        <end position="409"/>
    </location>
</feature>
<dbReference type="GO" id="GO:0006592">
    <property type="term" value="P:ornithine biosynthetic process"/>
    <property type="evidence" value="ECO:0007669"/>
    <property type="project" value="TreeGrafter"/>
</dbReference>
<feature type="binding site" evidence="11">
    <location>
        <position position="409"/>
    </location>
    <ligand>
        <name>substrate</name>
    </ligand>
</feature>
<dbReference type="SUPFAM" id="SSF56266">
    <property type="entry name" value="DmpA/ArgJ-like"/>
    <property type="match status" value="1"/>
</dbReference>
<evidence type="ECO:0000256" key="5">
    <source>
        <dbReference type="ARBA" id="ARBA00022571"/>
    </source>
</evidence>
<dbReference type="KEGG" id="dvn:HQ394_02170"/>
<keyword evidence="9 11" id="KW-0511">Multifunctional enzyme</keyword>
<feature type="site" description="Involved in the stabilization of negative charge on the oxyanion by the formation of the oxyanion hole" evidence="11">
    <location>
        <position position="120"/>
    </location>
</feature>
<evidence type="ECO:0000256" key="1">
    <source>
        <dbReference type="ARBA" id="ARBA00004496"/>
    </source>
</evidence>
<organism evidence="12 13">
    <name type="scientific">Defluviicoccus vanus</name>
    <dbReference type="NCBI Taxonomy" id="111831"/>
    <lineage>
        <taxon>Bacteria</taxon>
        <taxon>Pseudomonadati</taxon>
        <taxon>Pseudomonadota</taxon>
        <taxon>Alphaproteobacteria</taxon>
        <taxon>Rhodospirillales</taxon>
        <taxon>Rhodospirillaceae</taxon>
        <taxon>Defluviicoccus</taxon>
    </lineage>
</organism>
<feature type="binding site" evidence="11">
    <location>
        <position position="404"/>
    </location>
    <ligand>
        <name>substrate</name>
    </ligand>
</feature>
<dbReference type="EC" id="2.3.1.35" evidence="11"/>
<comment type="function">
    <text evidence="11">Catalyzes two activities which are involved in the cyclic version of arginine biosynthesis: the synthesis of N-acetylglutamate from glutamate and acetyl-CoA as the acetyl donor, and of ornithine by transacetylation between N(2)-acetylornithine and glutamate.</text>
</comment>
<keyword evidence="4 11" id="KW-0963">Cytoplasm</keyword>
<gene>
    <name evidence="11 12" type="primary">argJ</name>
    <name evidence="12" type="ORF">HQ394_02170</name>
</gene>
<feature type="site" description="Involved in the stabilization of negative charge on the oxyanion by the formation of the oxyanion hole" evidence="11">
    <location>
        <position position="121"/>
    </location>
</feature>
<dbReference type="EMBL" id="CP053923">
    <property type="protein sequence ID" value="QNT68381.1"/>
    <property type="molecule type" value="Genomic_DNA"/>
</dbReference>
<name>A0A7H1MY45_9PROT</name>
<keyword evidence="6 11" id="KW-0028">Amino-acid biosynthesis</keyword>
<evidence type="ECO:0000256" key="2">
    <source>
        <dbReference type="ARBA" id="ARBA00006774"/>
    </source>
</evidence>
<keyword evidence="5 11" id="KW-0055">Arginine biosynthesis</keyword>
<protein>
    <recommendedName>
        <fullName evidence="11">Arginine biosynthesis bifunctional protein ArgJ</fullName>
    </recommendedName>
    <domain>
        <recommendedName>
            <fullName evidence="11">Glutamate N-acetyltransferase</fullName>
            <ecNumber evidence="11">2.3.1.35</ecNumber>
        </recommendedName>
        <alternativeName>
            <fullName evidence="11">Ornithine acetyltransferase</fullName>
            <shortName evidence="11">OATase</shortName>
        </alternativeName>
        <alternativeName>
            <fullName evidence="11">Ornithine transacetylase</fullName>
        </alternativeName>
    </domain>
    <domain>
        <recommendedName>
            <fullName evidence="11">Amino-acid acetyltransferase</fullName>
            <ecNumber evidence="11">2.3.1.1</ecNumber>
        </recommendedName>
        <alternativeName>
            <fullName evidence="11">N-acetylglutamate synthase</fullName>
            <shortName evidence="11">AGSase</shortName>
        </alternativeName>
    </domain>
    <component>
        <recommendedName>
            <fullName evidence="11">Arginine biosynthesis bifunctional protein ArgJ alpha chain</fullName>
        </recommendedName>
    </component>
    <component>
        <recommendedName>
            <fullName evidence="11">Arginine biosynthesis bifunctional protein ArgJ beta chain</fullName>
        </recommendedName>
    </component>
</protein>
<feature type="site" description="Cleavage; by autolysis" evidence="11">
    <location>
        <begin position="193"/>
        <end position="194"/>
    </location>
</feature>
<dbReference type="Gene3D" id="3.10.20.340">
    <property type="entry name" value="ArgJ beta chain, C-terminal domain"/>
    <property type="match status" value="1"/>
</dbReference>
<comment type="pathway">
    <text evidence="11">Amino-acid biosynthesis; L-arginine biosynthesis; L-ornithine and N-acetyl-L-glutamate from L-glutamate and N(2)-acetyl-L-ornithine (cyclic): step 1/1.</text>
</comment>
<evidence type="ECO:0000256" key="8">
    <source>
        <dbReference type="ARBA" id="ARBA00022813"/>
    </source>
</evidence>
<feature type="binding site" evidence="11">
    <location>
        <position position="183"/>
    </location>
    <ligand>
        <name>substrate</name>
    </ligand>
</feature>
<keyword evidence="13" id="KW-1185">Reference proteome</keyword>
<evidence type="ECO:0000256" key="11">
    <source>
        <dbReference type="HAMAP-Rule" id="MF_01106"/>
    </source>
</evidence>
<dbReference type="FunFam" id="3.10.20.340:FF:000003">
    <property type="entry name" value="Arginine biosynthesis bifunctional protein ArgJ"/>
    <property type="match status" value="1"/>
</dbReference>
<comment type="subcellular location">
    <subcellularLocation>
        <location evidence="1 11">Cytoplasm</location>
    </subcellularLocation>
</comment>
<feature type="chain" id="PRO_5029063488" description="Arginine biosynthesis bifunctional protein ArgJ alpha chain" evidence="11">
    <location>
        <begin position="1"/>
        <end position="193"/>
    </location>
</feature>
<evidence type="ECO:0000313" key="12">
    <source>
        <dbReference type="EMBL" id="QNT68381.1"/>
    </source>
</evidence>
<comment type="similarity">
    <text evidence="2 11">Belongs to the ArgJ family.</text>
</comment>
<sequence length="409" mass="42452">MTKVSPFAPAHFPDLPVVGGVRLAVAAAGIRYRDRNDLLLAEFDRGTSVAGVFTRSQTAAAPVQWCRDAIGQGQARALVVNAGNANAFTGTDGPVVVETTVSATTHLFNCRPSQVLVASTGVIGEPLPVDRLTAALPDLHLRLGEADWQAAARTIATTDTFAKGAGCRVEIEGTPVAIAGIAKGSGMIAPDMATMLAFIFTDASITAPALQTILAAATARSFNCITVDGDTSTNDTVLMFATGSAGPRSFDDPADPKLAAFRAGVDAVCLDLAQQVVRDGEGVSKFVSITITGAQDADSARHIGLTVANSPLVKTAIAGSDANWGRIVAAVGRAGEWIDRDRLAIRIGGVLITEDGGPLPDYDETPVAEHMRGREIAIEIDVGVSDGSATVWTGDLTHGYIDINADYRS</sequence>
<dbReference type="GO" id="GO:0004358">
    <property type="term" value="F:L-glutamate N-acetyltransferase activity, acting on acetyl-L-ornithine as donor"/>
    <property type="evidence" value="ECO:0007669"/>
    <property type="project" value="UniProtKB-UniRule"/>
</dbReference>
<comment type="catalytic activity">
    <reaction evidence="11">
        <text>N(2)-acetyl-L-ornithine + L-glutamate = N-acetyl-L-glutamate + L-ornithine</text>
        <dbReference type="Rhea" id="RHEA:15349"/>
        <dbReference type="ChEBI" id="CHEBI:29985"/>
        <dbReference type="ChEBI" id="CHEBI:44337"/>
        <dbReference type="ChEBI" id="CHEBI:46911"/>
        <dbReference type="ChEBI" id="CHEBI:57805"/>
        <dbReference type="EC" id="2.3.1.35"/>
    </reaction>
</comment>
<dbReference type="CDD" id="cd02152">
    <property type="entry name" value="OAT"/>
    <property type="match status" value="1"/>
</dbReference>
<evidence type="ECO:0000256" key="3">
    <source>
        <dbReference type="ARBA" id="ARBA00011475"/>
    </source>
</evidence>
<accession>A0A7H1MY45</accession>
<dbReference type="RefSeq" id="WP_190261822.1">
    <property type="nucleotide sequence ID" value="NZ_CP053923.1"/>
</dbReference>
<feature type="active site" description="Nucleophile" evidence="11">
    <location>
        <position position="194"/>
    </location>
</feature>
<evidence type="ECO:0000256" key="7">
    <source>
        <dbReference type="ARBA" id="ARBA00022679"/>
    </source>
</evidence>
<keyword evidence="10 11" id="KW-0012">Acyltransferase</keyword>
<feature type="binding site" evidence="11">
    <location>
        <position position="157"/>
    </location>
    <ligand>
        <name>substrate</name>
    </ligand>
</feature>
<comment type="subunit">
    <text evidence="3 11">Heterotetramer of two alpha and two beta chains.</text>
</comment>
<evidence type="ECO:0000256" key="9">
    <source>
        <dbReference type="ARBA" id="ARBA00023268"/>
    </source>
</evidence>
<evidence type="ECO:0000313" key="13">
    <source>
        <dbReference type="Proteomes" id="UP000516369"/>
    </source>
</evidence>
<evidence type="ECO:0000256" key="6">
    <source>
        <dbReference type="ARBA" id="ARBA00022605"/>
    </source>
</evidence>
<dbReference type="NCBIfam" id="TIGR00120">
    <property type="entry name" value="ArgJ"/>
    <property type="match status" value="1"/>
</dbReference>
<comment type="pathway">
    <text evidence="11">Amino-acid biosynthesis; L-arginine biosynthesis; N(2)-acetyl-L-ornithine from L-glutamate: step 1/4.</text>
</comment>
<dbReference type="HAMAP" id="MF_01106">
    <property type="entry name" value="ArgJ"/>
    <property type="match status" value="1"/>
</dbReference>
<dbReference type="GO" id="GO:0005737">
    <property type="term" value="C:cytoplasm"/>
    <property type="evidence" value="ECO:0007669"/>
    <property type="project" value="UniProtKB-SubCell"/>
</dbReference>
<evidence type="ECO:0000256" key="10">
    <source>
        <dbReference type="ARBA" id="ARBA00023315"/>
    </source>
</evidence>
<evidence type="ECO:0000256" key="4">
    <source>
        <dbReference type="ARBA" id="ARBA00022490"/>
    </source>
</evidence>
<dbReference type="Pfam" id="PF01960">
    <property type="entry name" value="ArgJ"/>
    <property type="match status" value="1"/>
</dbReference>
<comment type="catalytic activity">
    <reaction evidence="11">
        <text>L-glutamate + acetyl-CoA = N-acetyl-L-glutamate + CoA + H(+)</text>
        <dbReference type="Rhea" id="RHEA:24292"/>
        <dbReference type="ChEBI" id="CHEBI:15378"/>
        <dbReference type="ChEBI" id="CHEBI:29985"/>
        <dbReference type="ChEBI" id="CHEBI:44337"/>
        <dbReference type="ChEBI" id="CHEBI:57287"/>
        <dbReference type="ChEBI" id="CHEBI:57288"/>
        <dbReference type="EC" id="2.3.1.1"/>
    </reaction>
</comment>
<dbReference type="InterPro" id="IPR042195">
    <property type="entry name" value="ArgJ_beta_C"/>
</dbReference>
<dbReference type="UniPathway" id="UPA00068">
    <property type="reaction ID" value="UER00106"/>
</dbReference>
<dbReference type="AlphaFoldDB" id="A0A7H1MY45"/>
<dbReference type="PANTHER" id="PTHR23100:SF0">
    <property type="entry name" value="ARGININE BIOSYNTHESIS BIFUNCTIONAL PROTEIN ARGJ, MITOCHONDRIAL"/>
    <property type="match status" value="1"/>
</dbReference>
<dbReference type="PANTHER" id="PTHR23100">
    <property type="entry name" value="ARGININE BIOSYNTHESIS BIFUNCTIONAL PROTEIN ARGJ"/>
    <property type="match status" value="1"/>
</dbReference>